<feature type="transmembrane region" description="Helical" evidence="2">
    <location>
        <begin position="131"/>
        <end position="149"/>
    </location>
</feature>
<feature type="compositionally biased region" description="Basic and acidic residues" evidence="1">
    <location>
        <begin position="81"/>
        <end position="104"/>
    </location>
</feature>
<gene>
    <name evidence="3" type="ORF">AALO17_03860</name>
</gene>
<keyword evidence="2" id="KW-0812">Transmembrane</keyword>
<evidence type="ECO:0000313" key="4">
    <source>
        <dbReference type="Proteomes" id="UP000069771"/>
    </source>
</evidence>
<keyword evidence="4" id="KW-1185">Reference proteome</keyword>
<dbReference type="Proteomes" id="UP000069771">
    <property type="component" value="Chromosome"/>
</dbReference>
<keyword evidence="2" id="KW-0472">Membrane</keyword>
<evidence type="ECO:0000313" key="3">
    <source>
        <dbReference type="EMBL" id="AMK53520.1"/>
    </source>
</evidence>
<reference evidence="3 4" key="1">
    <citation type="journal article" date="2016" name="Gut Pathog.">
        <title>Whole genome sequencing of "Faecalibaculum rodentium" ALO17, isolated from C57BL/6J laboratory mouse feces.</title>
        <authorList>
            <person name="Lim S."/>
            <person name="Chang D.H."/>
            <person name="Ahn S."/>
            <person name="Kim B.C."/>
        </authorList>
    </citation>
    <scope>NUCLEOTIDE SEQUENCE [LARGE SCALE GENOMIC DNA]</scope>
    <source>
        <strain evidence="3 4">Alo17</strain>
    </source>
</reference>
<dbReference type="STRING" id="1702221.AALO17_03860"/>
<accession>A0A140DS93</accession>
<feature type="compositionally biased region" description="Low complexity" evidence="1">
    <location>
        <begin position="67"/>
        <end position="80"/>
    </location>
</feature>
<feature type="region of interest" description="Disordered" evidence="1">
    <location>
        <begin position="60"/>
        <end position="104"/>
    </location>
</feature>
<name>A0A140DS93_9FIRM</name>
<proteinExistence type="predicted"/>
<sequence>MRIIGALIVLAVIMGLTLFAEGVDPFSRHAAEIVLKSADSVLSDSGQKLWDASVITTEESEQAVTEGASTGTATTGSGTSKQDKKAEKNVRKDEKKEQKAVDRTSETVQSTMDSLVYRLAGYLPDWIPGRVYVVTFGILGILVVILWLINRYC</sequence>
<evidence type="ECO:0000256" key="2">
    <source>
        <dbReference type="SAM" id="Phobius"/>
    </source>
</evidence>
<dbReference type="KEGG" id="fro:AALO17_03860"/>
<evidence type="ECO:0000256" key="1">
    <source>
        <dbReference type="SAM" id="MobiDB-lite"/>
    </source>
</evidence>
<keyword evidence="2" id="KW-1133">Transmembrane helix</keyword>
<dbReference type="EMBL" id="CP011391">
    <property type="protein sequence ID" value="AMK53520.1"/>
    <property type="molecule type" value="Genomic_DNA"/>
</dbReference>
<dbReference type="AlphaFoldDB" id="A0A140DS93"/>
<organism evidence="3 4">
    <name type="scientific">Faecalibaculum rodentium</name>
    <dbReference type="NCBI Taxonomy" id="1702221"/>
    <lineage>
        <taxon>Bacteria</taxon>
        <taxon>Bacillati</taxon>
        <taxon>Bacillota</taxon>
        <taxon>Erysipelotrichia</taxon>
        <taxon>Erysipelotrichales</taxon>
        <taxon>Erysipelotrichaceae</taxon>
        <taxon>Faecalibaculum</taxon>
    </lineage>
</organism>
<protein>
    <submittedName>
        <fullName evidence="3">Uncharacterized protein</fullName>
    </submittedName>
</protein>